<accession>A0A8S1MUH4</accession>
<dbReference type="OMA" id="CQVKKQI"/>
<comment type="caution">
    <text evidence="1">The sequence shown here is derived from an EMBL/GenBank/DDBJ whole genome shotgun (WGS) entry which is preliminary data.</text>
</comment>
<reference evidence="1" key="1">
    <citation type="submission" date="2021-01" db="EMBL/GenBank/DDBJ databases">
        <authorList>
            <consortium name="Genoscope - CEA"/>
            <person name="William W."/>
        </authorList>
    </citation>
    <scope>NUCLEOTIDE SEQUENCE</scope>
</reference>
<name>A0A8S1MUH4_PARPR</name>
<gene>
    <name evidence="1" type="ORF">PPRIM_AZ9-3.1.T0710017</name>
</gene>
<dbReference type="EMBL" id="CAJJDM010000074">
    <property type="protein sequence ID" value="CAD8083830.1"/>
    <property type="molecule type" value="Genomic_DNA"/>
</dbReference>
<evidence type="ECO:0000313" key="2">
    <source>
        <dbReference type="Proteomes" id="UP000688137"/>
    </source>
</evidence>
<proteinExistence type="predicted"/>
<organism evidence="1 2">
    <name type="scientific">Paramecium primaurelia</name>
    <dbReference type="NCBI Taxonomy" id="5886"/>
    <lineage>
        <taxon>Eukaryota</taxon>
        <taxon>Sar</taxon>
        <taxon>Alveolata</taxon>
        <taxon>Ciliophora</taxon>
        <taxon>Intramacronucleata</taxon>
        <taxon>Oligohymenophorea</taxon>
        <taxon>Peniculida</taxon>
        <taxon>Parameciidae</taxon>
        <taxon>Paramecium</taxon>
    </lineage>
</organism>
<sequence>MKKVDYDLLVIDNINITKYRKIIRCNFDSTVHHLKQKLFPTYNSSFAIIFNDEILTEGMLLKDILSKHLQNCVIINPINEPMPDQIKKPSLQLKQLIEDKEQDELLEPQLDQPQLKKILDNPNQFSIEQDQITPKCCQSCQVKKQILCNYEISMESLLNENVELKNQISELEKQNRISIYKQKLQQQQQKQNKK</sequence>
<dbReference type="Proteomes" id="UP000688137">
    <property type="component" value="Unassembled WGS sequence"/>
</dbReference>
<protein>
    <submittedName>
        <fullName evidence="1">Uncharacterized protein</fullName>
    </submittedName>
</protein>
<evidence type="ECO:0000313" key="1">
    <source>
        <dbReference type="EMBL" id="CAD8083830.1"/>
    </source>
</evidence>
<dbReference type="AlphaFoldDB" id="A0A8S1MUH4"/>
<keyword evidence="2" id="KW-1185">Reference proteome</keyword>